<dbReference type="PhylomeDB" id="B8M628"/>
<dbReference type="GO" id="GO:0009636">
    <property type="term" value="P:response to toxic substance"/>
    <property type="evidence" value="ECO:0007669"/>
    <property type="project" value="UniProtKB-ARBA"/>
</dbReference>
<dbReference type="Gene3D" id="3.40.30.10">
    <property type="entry name" value="Glutaredoxin"/>
    <property type="match status" value="1"/>
</dbReference>
<evidence type="ECO:0000313" key="8">
    <source>
        <dbReference type="Proteomes" id="UP000001745"/>
    </source>
</evidence>
<dbReference type="Gene3D" id="1.20.1050.10">
    <property type="match status" value="1"/>
</dbReference>
<feature type="domain" description="GST N-terminal" evidence="5">
    <location>
        <begin position="1"/>
        <end position="85"/>
    </location>
</feature>
<dbReference type="InterPro" id="IPR036282">
    <property type="entry name" value="Glutathione-S-Trfase_C_sf"/>
</dbReference>
<reference evidence="8" key="1">
    <citation type="journal article" date="2015" name="Genome Announc.">
        <title>Genome sequence of the AIDS-associated pathogen Penicillium marneffei (ATCC18224) and its near taxonomic relative Talaromyces stipitatus (ATCC10500).</title>
        <authorList>
            <person name="Nierman W.C."/>
            <person name="Fedorova-Abrams N.D."/>
            <person name="Andrianopoulos A."/>
        </authorList>
    </citation>
    <scope>NUCLEOTIDE SEQUENCE [LARGE SCALE GENOMIC DNA]</scope>
    <source>
        <strain evidence="8">ATCC 10500 / CBS 375.48 / QM 6759 / NRRL 1006</strain>
    </source>
</reference>
<dbReference type="InterPro" id="IPR004046">
    <property type="entry name" value="GST_C"/>
</dbReference>
<dbReference type="PROSITE" id="PS50405">
    <property type="entry name" value="GST_CTER"/>
    <property type="match status" value="1"/>
</dbReference>
<dbReference type="Proteomes" id="UP000001745">
    <property type="component" value="Unassembled WGS sequence"/>
</dbReference>
<dbReference type="GO" id="GO:0043295">
    <property type="term" value="F:glutathione binding"/>
    <property type="evidence" value="ECO:0007669"/>
    <property type="project" value="TreeGrafter"/>
</dbReference>
<evidence type="ECO:0000256" key="1">
    <source>
        <dbReference type="ARBA" id="ARBA00010128"/>
    </source>
</evidence>
<dbReference type="VEuPathDB" id="FungiDB:TSTA_023630"/>
<dbReference type="SUPFAM" id="SSF52833">
    <property type="entry name" value="Thioredoxin-like"/>
    <property type="match status" value="1"/>
</dbReference>
<comment type="catalytic activity">
    <reaction evidence="4">
        <text>RX + glutathione = an S-substituted glutathione + a halide anion + H(+)</text>
        <dbReference type="Rhea" id="RHEA:16437"/>
        <dbReference type="ChEBI" id="CHEBI:15378"/>
        <dbReference type="ChEBI" id="CHEBI:16042"/>
        <dbReference type="ChEBI" id="CHEBI:17792"/>
        <dbReference type="ChEBI" id="CHEBI:57925"/>
        <dbReference type="ChEBI" id="CHEBI:90779"/>
        <dbReference type="EC" id="2.5.1.18"/>
    </reaction>
</comment>
<dbReference type="InterPro" id="IPR010987">
    <property type="entry name" value="Glutathione-S-Trfase_C-like"/>
</dbReference>
<dbReference type="GO" id="GO:0006749">
    <property type="term" value="P:glutathione metabolic process"/>
    <property type="evidence" value="ECO:0007669"/>
    <property type="project" value="TreeGrafter"/>
</dbReference>
<evidence type="ECO:0000256" key="4">
    <source>
        <dbReference type="ARBA" id="ARBA00047960"/>
    </source>
</evidence>
<dbReference type="SUPFAM" id="SSF47616">
    <property type="entry name" value="GST C-terminal domain-like"/>
    <property type="match status" value="1"/>
</dbReference>
<dbReference type="EC" id="2.5.1.18" evidence="2"/>
<sequence>MALQIYGHPVSTCTQRVLTVLNEKGIDVNFTLVDIFKGEHKATEYVDRLHPFGKVPVLVDHESGIQIFESRAIAQYIATKYRGSGTDLSPPESDLKRYAVYQQALSIELSYFDPLAAVIVWEKIFKAVTGFGSPDEEIVRITLKRLDSVLQGYERVLSQSEHLAGDEVTLADLFHLPYGTLIEEFGFANLLKSYPNVARWWEGLKARKSWKEVNAKSASRS</sequence>
<accession>B8M628</accession>
<evidence type="ECO:0000256" key="3">
    <source>
        <dbReference type="ARBA" id="ARBA00022679"/>
    </source>
</evidence>
<evidence type="ECO:0000259" key="6">
    <source>
        <dbReference type="PROSITE" id="PS50405"/>
    </source>
</evidence>
<evidence type="ECO:0000259" key="5">
    <source>
        <dbReference type="PROSITE" id="PS50404"/>
    </source>
</evidence>
<dbReference type="OrthoDB" id="249703at2759"/>
<dbReference type="InterPro" id="IPR040079">
    <property type="entry name" value="Glutathione_S-Trfase"/>
</dbReference>
<dbReference type="FunFam" id="1.20.1050.10:FF:000004">
    <property type="entry name" value="Glutathione S-transferase F2"/>
    <property type="match status" value="1"/>
</dbReference>
<dbReference type="Pfam" id="PF00043">
    <property type="entry name" value="GST_C"/>
    <property type="match status" value="1"/>
</dbReference>
<dbReference type="AlphaFoldDB" id="B8M628"/>
<dbReference type="GO" id="GO:0005737">
    <property type="term" value="C:cytoplasm"/>
    <property type="evidence" value="ECO:0007669"/>
    <property type="project" value="TreeGrafter"/>
</dbReference>
<comment type="similarity">
    <text evidence="1">Belongs to the GST superfamily. Phi family.</text>
</comment>
<dbReference type="SFLD" id="SFLDS00019">
    <property type="entry name" value="Glutathione_Transferase_(cytos"/>
    <property type="match status" value="1"/>
</dbReference>
<dbReference type="STRING" id="441959.B8M628"/>
<dbReference type="PROSITE" id="PS50404">
    <property type="entry name" value="GST_NTER"/>
    <property type="match status" value="1"/>
</dbReference>
<dbReference type="HOGENOM" id="CLU_011226_5_1_1"/>
<keyword evidence="8" id="KW-1185">Reference proteome</keyword>
<evidence type="ECO:0000313" key="7">
    <source>
        <dbReference type="EMBL" id="EED19028.1"/>
    </source>
</evidence>
<dbReference type="SFLD" id="SFLDG01154">
    <property type="entry name" value="Main.5:_Phi-like"/>
    <property type="match status" value="1"/>
</dbReference>
<protein>
    <recommendedName>
        <fullName evidence="2">glutathione transferase</fullName>
        <ecNumber evidence="2">2.5.1.18</ecNumber>
    </recommendedName>
</protein>
<proteinExistence type="inferred from homology"/>
<dbReference type="Pfam" id="PF02798">
    <property type="entry name" value="GST_N"/>
    <property type="match status" value="1"/>
</dbReference>
<dbReference type="eggNOG" id="KOG0867">
    <property type="taxonomic scope" value="Eukaryota"/>
</dbReference>
<dbReference type="RefSeq" id="XP_002479462.1">
    <property type="nucleotide sequence ID" value="XM_002479417.1"/>
</dbReference>
<dbReference type="OMA" id="QKVVWCA"/>
<dbReference type="SFLD" id="SFLDG00358">
    <property type="entry name" value="Main_(cytGST)"/>
    <property type="match status" value="1"/>
</dbReference>
<name>B8M628_TALSN</name>
<dbReference type="PANTHER" id="PTHR43900:SF3">
    <property type="entry name" value="GLUTATHIONE S-TRANSFERASE RHO"/>
    <property type="match status" value="1"/>
</dbReference>
<dbReference type="InParanoid" id="B8M628"/>
<dbReference type="GO" id="GO:0004364">
    <property type="term" value="F:glutathione transferase activity"/>
    <property type="evidence" value="ECO:0007669"/>
    <property type="project" value="UniProtKB-EC"/>
</dbReference>
<feature type="domain" description="GST C-terminal" evidence="6">
    <location>
        <begin position="94"/>
        <end position="221"/>
    </location>
</feature>
<dbReference type="InterPro" id="IPR036249">
    <property type="entry name" value="Thioredoxin-like_sf"/>
</dbReference>
<keyword evidence="3 7" id="KW-0808">Transferase</keyword>
<dbReference type="FunCoup" id="B8M628">
    <property type="interactions" value="555"/>
</dbReference>
<evidence type="ECO:0000256" key="2">
    <source>
        <dbReference type="ARBA" id="ARBA00012452"/>
    </source>
</evidence>
<gene>
    <name evidence="7" type="ORF">TSTA_023630</name>
</gene>
<dbReference type="EMBL" id="EQ962654">
    <property type="protein sequence ID" value="EED19028.1"/>
    <property type="molecule type" value="Genomic_DNA"/>
</dbReference>
<dbReference type="InterPro" id="IPR004045">
    <property type="entry name" value="Glutathione_S-Trfase_N"/>
</dbReference>
<organism evidence="7 8">
    <name type="scientific">Talaromyces stipitatus (strain ATCC 10500 / CBS 375.48 / QM 6759 / NRRL 1006)</name>
    <name type="common">Penicillium stipitatum</name>
    <dbReference type="NCBI Taxonomy" id="441959"/>
    <lineage>
        <taxon>Eukaryota</taxon>
        <taxon>Fungi</taxon>
        <taxon>Dikarya</taxon>
        <taxon>Ascomycota</taxon>
        <taxon>Pezizomycotina</taxon>
        <taxon>Eurotiomycetes</taxon>
        <taxon>Eurotiomycetidae</taxon>
        <taxon>Eurotiales</taxon>
        <taxon>Trichocomaceae</taxon>
        <taxon>Talaromyces</taxon>
        <taxon>Talaromyces sect. Talaromyces</taxon>
    </lineage>
</organism>
<dbReference type="FunFam" id="3.40.30.10:FF:000016">
    <property type="entry name" value="Glutathione S-transferase F2"/>
    <property type="match status" value="1"/>
</dbReference>
<dbReference type="PANTHER" id="PTHR43900">
    <property type="entry name" value="GLUTATHIONE S-TRANSFERASE RHO"/>
    <property type="match status" value="1"/>
</dbReference>
<dbReference type="GeneID" id="8109545"/>